<sequence length="980" mass="104342">MQVSGSRLPSGGRIDREKPIGFSFDGRSYSGYAGDTLASALLANGVSLVGRSFKYHRPRGIFSAGIEEPNALVTFGHDGRRDPNVPATMVELVEGLEAQSQNRWPSLGFDVLAVNQVFAPLLSAGFYYKTFMGPTRRAWLFYEHFIRRAAGLGKASLQPDPDRYDTEYAFTDVAIIGSGPTGLAAALSVARSGARVTLIEQDGAIGGQMLSQPSEGAAADWLAAAGADIAGFPQITVRTRSTAFGLYDGNTIGIVERRDHLGPEPGQTRQLLVLLKAQSIIFTTGAIERPLLFADNDRPGVMLASAASTYLNRFAVACGRTIVVATNNDSAYATARDFAAAGSKVTVLDARPASPLADSARKHGITVLQDHQLLAAHGSPVSAVAFRSGSSEARLSCDLLLTSAGWTPSVHLTSHLGIRPIYDARIGGFVPGSFAAGHFGAGALMGDYTTAEAIERGAAAGLGAACFCGRKAEPHAIPTPDLDEGIARDLPALAVPRRGKVFVDLQTDVTTSDIALSDREGFRSVEHLKRYTTLGMGTDQGKTSNVHAIALMALARDQSIEQTGTTTFRPPYSPVAVGVLAGRSIHGHFKPIRRTPLHDWHLRRGAEMIEVGLWKRPLFYPEHGPDVGAAAIAEMKLVRSAVGLVDVSTLGKIEVAGPDALTFLDRLYVNNLGKLQVGKGRYCVMLRDDGIVFDEGVVIRLAEERFFLTTSTMKAADVQSWMEFLAQTAWPDLRVHITSVTDEWAMLALAGPRSRDVLAAAFPDIATDDESLPKMAVVTGTFAGEVLRIQRVSYSGERAYEIHVGSRRGAALADHLMAAGQPVGVEPYGVDAMGALRIEKGFAAGSEIDGTTTLDDIGLGGLAKKSGGFAGAVLSRRPTLTNPDRRRLVGLQCLDAGRQLRTGSILFSEGAPQRGHGIGHVTAVTFSPETDKQIGLALLSGGPERIGETMLATFPVRNEMVRVRVVSPVFVDPDGARIDA</sequence>
<dbReference type="InterPro" id="IPR042204">
    <property type="entry name" value="2Fe-2S-bd_N"/>
</dbReference>
<dbReference type="InterPro" id="IPR028896">
    <property type="entry name" value="GcvT/YgfZ/DmdA"/>
</dbReference>
<dbReference type="InterPro" id="IPR036188">
    <property type="entry name" value="FAD/NAD-bd_sf"/>
</dbReference>
<comment type="caution">
    <text evidence="7">The sequence shown here is derived from an EMBL/GenBank/DDBJ whole genome shotgun (WGS) entry which is preliminary data.</text>
</comment>
<organism evidence="7 8">
    <name type="scientific">Devosia nitrariae</name>
    <dbReference type="NCBI Taxonomy" id="2071872"/>
    <lineage>
        <taxon>Bacteria</taxon>
        <taxon>Pseudomonadati</taxon>
        <taxon>Pseudomonadota</taxon>
        <taxon>Alphaproteobacteria</taxon>
        <taxon>Hyphomicrobiales</taxon>
        <taxon>Devosiaceae</taxon>
        <taxon>Devosia</taxon>
    </lineage>
</organism>
<feature type="domain" description="SoxA A3" evidence="6">
    <location>
        <begin position="499"/>
        <end position="583"/>
    </location>
</feature>
<dbReference type="Gene3D" id="3.10.20.440">
    <property type="entry name" value="2Fe-2S iron-sulphur cluster binding domain, sarcosine oxidase, alpha subunit, N-terminal domain"/>
    <property type="match status" value="1"/>
</dbReference>
<evidence type="ECO:0000256" key="1">
    <source>
        <dbReference type="ARBA" id="ARBA00008609"/>
    </source>
</evidence>
<dbReference type="Gene3D" id="1.10.10.1100">
    <property type="entry name" value="BFD-like [2Fe-2S]-binding domain"/>
    <property type="match status" value="1"/>
</dbReference>
<dbReference type="InterPro" id="IPR013977">
    <property type="entry name" value="GcvT_C"/>
</dbReference>
<evidence type="ECO:0000259" key="6">
    <source>
        <dbReference type="Pfam" id="PF17806"/>
    </source>
</evidence>
<accession>A0ABQ5W9E0</accession>
<dbReference type="SUPFAM" id="SSF101790">
    <property type="entry name" value="Aminomethyltransferase beta-barrel domain"/>
    <property type="match status" value="1"/>
</dbReference>
<feature type="domain" description="GCVT N-terminal" evidence="3">
    <location>
        <begin position="597"/>
        <end position="864"/>
    </location>
</feature>
<name>A0ABQ5W9E0_9HYPH</name>
<dbReference type="InterPro" id="IPR006222">
    <property type="entry name" value="GCVT_N"/>
</dbReference>
<dbReference type="Gene3D" id="3.30.1360.120">
    <property type="entry name" value="Probable tRNA modification gtpase trme, domain 1"/>
    <property type="match status" value="1"/>
</dbReference>
<proteinExistence type="inferred from homology"/>
<dbReference type="PANTHER" id="PTHR43757:SF2">
    <property type="entry name" value="AMINOMETHYLTRANSFERASE, MITOCHONDRIAL"/>
    <property type="match status" value="1"/>
</dbReference>
<keyword evidence="2" id="KW-0560">Oxidoreductase</keyword>
<dbReference type="Pfam" id="PF07992">
    <property type="entry name" value="Pyr_redox_2"/>
    <property type="match status" value="1"/>
</dbReference>
<dbReference type="InterPro" id="IPR027266">
    <property type="entry name" value="TrmE/GcvT-like"/>
</dbReference>
<dbReference type="InterPro" id="IPR041854">
    <property type="entry name" value="BFD-like_2Fe2S-bd_dom_sf"/>
</dbReference>
<dbReference type="PRINTS" id="PR00368">
    <property type="entry name" value="FADPNR"/>
</dbReference>
<dbReference type="PRINTS" id="PR00469">
    <property type="entry name" value="PNDRDTASEII"/>
</dbReference>
<evidence type="ECO:0000259" key="3">
    <source>
        <dbReference type="Pfam" id="PF01571"/>
    </source>
</evidence>
<dbReference type="PANTHER" id="PTHR43757">
    <property type="entry name" value="AMINOMETHYLTRANSFERASE"/>
    <property type="match status" value="1"/>
</dbReference>
<dbReference type="InterPro" id="IPR029043">
    <property type="entry name" value="GcvT/YgfZ_C"/>
</dbReference>
<dbReference type="NCBIfam" id="TIGR01372">
    <property type="entry name" value="soxA"/>
    <property type="match status" value="1"/>
</dbReference>
<feature type="domain" description="Aminomethyltransferase C-terminal" evidence="5">
    <location>
        <begin position="886"/>
        <end position="972"/>
    </location>
</feature>
<evidence type="ECO:0000313" key="8">
    <source>
        <dbReference type="Proteomes" id="UP001156691"/>
    </source>
</evidence>
<dbReference type="Gene3D" id="3.50.50.60">
    <property type="entry name" value="FAD/NAD(P)-binding domain"/>
    <property type="match status" value="2"/>
</dbReference>
<comment type="similarity">
    <text evidence="1">Belongs to the GcvT family.</text>
</comment>
<dbReference type="InterPro" id="IPR041117">
    <property type="entry name" value="SoxA_A3"/>
</dbReference>
<dbReference type="Proteomes" id="UP001156691">
    <property type="component" value="Unassembled WGS sequence"/>
</dbReference>
<evidence type="ECO:0000259" key="4">
    <source>
        <dbReference type="Pfam" id="PF07992"/>
    </source>
</evidence>
<dbReference type="SUPFAM" id="SSF103025">
    <property type="entry name" value="Folate-binding domain"/>
    <property type="match status" value="1"/>
</dbReference>
<evidence type="ECO:0000256" key="2">
    <source>
        <dbReference type="ARBA" id="ARBA00023002"/>
    </source>
</evidence>
<keyword evidence="8" id="KW-1185">Reference proteome</keyword>
<gene>
    <name evidence="7" type="ORF">GCM10010862_37260</name>
</gene>
<dbReference type="EMBL" id="BSNS01000020">
    <property type="protein sequence ID" value="GLQ56467.1"/>
    <property type="molecule type" value="Genomic_DNA"/>
</dbReference>
<evidence type="ECO:0000313" key="7">
    <source>
        <dbReference type="EMBL" id="GLQ56467.1"/>
    </source>
</evidence>
<dbReference type="Pfam" id="PF17806">
    <property type="entry name" value="SO_alpha_A3"/>
    <property type="match status" value="1"/>
</dbReference>
<dbReference type="InterPro" id="IPR006277">
    <property type="entry name" value="Sarcosine_oxidase_asu"/>
</dbReference>
<dbReference type="Pfam" id="PF08669">
    <property type="entry name" value="GCV_T_C"/>
    <property type="match status" value="1"/>
</dbReference>
<feature type="domain" description="FAD/NAD(P)-binding" evidence="4">
    <location>
        <begin position="172"/>
        <end position="418"/>
    </location>
</feature>
<dbReference type="Pfam" id="PF13510">
    <property type="entry name" value="Fer2_4"/>
    <property type="match status" value="1"/>
</dbReference>
<dbReference type="Pfam" id="PF01571">
    <property type="entry name" value="GCV_T"/>
    <property type="match status" value="1"/>
</dbReference>
<reference evidence="8" key="1">
    <citation type="journal article" date="2019" name="Int. J. Syst. Evol. Microbiol.">
        <title>The Global Catalogue of Microorganisms (GCM) 10K type strain sequencing project: providing services to taxonomists for standard genome sequencing and annotation.</title>
        <authorList>
            <consortium name="The Broad Institute Genomics Platform"/>
            <consortium name="The Broad Institute Genome Sequencing Center for Infectious Disease"/>
            <person name="Wu L."/>
            <person name="Ma J."/>
        </authorList>
    </citation>
    <scope>NUCLEOTIDE SEQUENCE [LARGE SCALE GENOMIC DNA]</scope>
    <source>
        <strain evidence="8">NBRC 112416</strain>
    </source>
</reference>
<dbReference type="SUPFAM" id="SSF51905">
    <property type="entry name" value="FAD/NAD(P)-binding domain"/>
    <property type="match status" value="1"/>
</dbReference>
<dbReference type="InterPro" id="IPR023753">
    <property type="entry name" value="FAD/NAD-binding_dom"/>
</dbReference>
<evidence type="ECO:0000259" key="5">
    <source>
        <dbReference type="Pfam" id="PF08669"/>
    </source>
</evidence>
<protein>
    <submittedName>
        <fullName evidence="7">Sarcosine oxidase subunit alpha</fullName>
    </submittedName>
</protein>